<dbReference type="PROSITE" id="PS51419">
    <property type="entry name" value="RAB"/>
    <property type="match status" value="1"/>
</dbReference>
<evidence type="ECO:0000256" key="2">
    <source>
        <dbReference type="ARBA" id="ARBA00023134"/>
    </source>
</evidence>
<name>A0A7J8GSM7_MOLMO</name>
<dbReference type="Gene3D" id="3.40.50.300">
    <property type="entry name" value="P-loop containing nucleotide triphosphate hydrolases"/>
    <property type="match status" value="1"/>
</dbReference>
<dbReference type="PANTHER" id="PTHR47977">
    <property type="entry name" value="RAS-RELATED PROTEIN RAB"/>
    <property type="match status" value="1"/>
</dbReference>
<organism evidence="3 4">
    <name type="scientific">Molossus molossus</name>
    <name type="common">Pallas' mastiff bat</name>
    <name type="synonym">Vespertilio molossus</name>
    <dbReference type="NCBI Taxonomy" id="27622"/>
    <lineage>
        <taxon>Eukaryota</taxon>
        <taxon>Metazoa</taxon>
        <taxon>Chordata</taxon>
        <taxon>Craniata</taxon>
        <taxon>Vertebrata</taxon>
        <taxon>Euteleostomi</taxon>
        <taxon>Mammalia</taxon>
        <taxon>Eutheria</taxon>
        <taxon>Laurasiatheria</taxon>
        <taxon>Chiroptera</taxon>
        <taxon>Yangochiroptera</taxon>
        <taxon>Molossidae</taxon>
        <taxon>Molossus</taxon>
    </lineage>
</organism>
<evidence type="ECO:0000256" key="1">
    <source>
        <dbReference type="ARBA" id="ARBA00022741"/>
    </source>
</evidence>
<protein>
    <submittedName>
        <fullName evidence="3">RAB44, member RAS oncogene family</fullName>
    </submittedName>
</protein>
<reference evidence="3 4" key="1">
    <citation type="journal article" date="2020" name="Nature">
        <title>Six reference-quality genomes reveal evolution of bat adaptations.</title>
        <authorList>
            <person name="Jebb D."/>
            <person name="Huang Z."/>
            <person name="Pippel M."/>
            <person name="Hughes G.M."/>
            <person name="Lavrichenko K."/>
            <person name="Devanna P."/>
            <person name="Winkler S."/>
            <person name="Jermiin L.S."/>
            <person name="Skirmuntt E.C."/>
            <person name="Katzourakis A."/>
            <person name="Burkitt-Gray L."/>
            <person name="Ray D.A."/>
            <person name="Sullivan K.A.M."/>
            <person name="Roscito J.G."/>
            <person name="Kirilenko B.M."/>
            <person name="Davalos L.M."/>
            <person name="Corthals A.P."/>
            <person name="Power M.L."/>
            <person name="Jones G."/>
            <person name="Ransome R.D."/>
            <person name="Dechmann D.K.N."/>
            <person name="Locatelli A.G."/>
            <person name="Puechmaille S.J."/>
            <person name="Fedrigo O."/>
            <person name="Jarvis E.D."/>
            <person name="Hiller M."/>
            <person name="Vernes S.C."/>
            <person name="Myers E.W."/>
            <person name="Teeling E.C."/>
        </authorList>
    </citation>
    <scope>NUCLEOTIDE SEQUENCE [LARGE SCALE GENOMIC DNA]</scope>
    <source>
        <strain evidence="3">MMolMol1</strain>
        <tissue evidence="3">Muscle</tissue>
    </source>
</reference>
<keyword evidence="1" id="KW-0547">Nucleotide-binding</keyword>
<evidence type="ECO:0000313" key="4">
    <source>
        <dbReference type="Proteomes" id="UP000550707"/>
    </source>
</evidence>
<dbReference type="Proteomes" id="UP000550707">
    <property type="component" value="Unassembled WGS sequence"/>
</dbReference>
<dbReference type="GO" id="GO:0003924">
    <property type="term" value="F:GTPase activity"/>
    <property type="evidence" value="ECO:0007669"/>
    <property type="project" value="InterPro"/>
</dbReference>
<evidence type="ECO:0000313" key="3">
    <source>
        <dbReference type="EMBL" id="KAF6462908.1"/>
    </source>
</evidence>
<comment type="caution">
    <text evidence="3">The sequence shown here is derived from an EMBL/GenBank/DDBJ whole genome shotgun (WGS) entry which is preliminary data.</text>
</comment>
<dbReference type="GO" id="GO:0005525">
    <property type="term" value="F:GTP binding"/>
    <property type="evidence" value="ECO:0007669"/>
    <property type="project" value="UniProtKB-KW"/>
</dbReference>
<dbReference type="Pfam" id="PF00071">
    <property type="entry name" value="Ras"/>
    <property type="match status" value="1"/>
</dbReference>
<gene>
    <name evidence="3" type="ORF">HJG59_015212</name>
</gene>
<proteinExistence type="predicted"/>
<dbReference type="InterPro" id="IPR027417">
    <property type="entry name" value="P-loop_NTPase"/>
</dbReference>
<keyword evidence="2" id="KW-0342">GTP-binding</keyword>
<dbReference type="AlphaFoldDB" id="A0A7J8GSM7"/>
<dbReference type="InterPro" id="IPR001806">
    <property type="entry name" value="Small_GTPase"/>
</dbReference>
<dbReference type="SUPFAM" id="SSF52540">
    <property type="entry name" value="P-loop containing nucleoside triphosphate hydrolases"/>
    <property type="match status" value="1"/>
</dbReference>
<accession>A0A7J8GSM7</accession>
<dbReference type="InterPro" id="IPR050227">
    <property type="entry name" value="Rab"/>
</dbReference>
<sequence length="112" mass="12041">MPRELCPRTLLAGLSPGEQMVAKDSGSDGVAILLLGNKMDCDEERRVSTEAGQKLAQEMGISFEECSAALGHNILEPMVNLARSLKMQEDRLKGSLVEVAPERPPKKAGCCS</sequence>
<dbReference type="EMBL" id="JACASF010000008">
    <property type="protein sequence ID" value="KAF6462908.1"/>
    <property type="molecule type" value="Genomic_DNA"/>
</dbReference>
<keyword evidence="4" id="KW-1185">Reference proteome</keyword>